<sequence length="609" mass="68076">MNKLYALLDSIADQPFLAIQQLYGTYSFPRFELNFIKMQGSPGANPASIASVKIPLQHSKIPEDFLQAAECRLAAADFLIRRFRQGITRFALQNRGKDGSGSFDTIALSQKMLSRDSVLFGDDAVCLRFIISLPAKGQGGVFDAEQAWIMLHQELVAIVDDCFFYQHYDRQTRLQLERFVDLQKNRRQIIQFMRQHGLVAFIANDAKLPRHSGVDDLPALCESVKTFQSPVSLQITIPLSDGRSITGMGIKEGITCITGGGYHGKSTLMQAILSGVYAHIPGDGREYVVTREDAFFIRAEEGRSIRDVDISPFIGDLPNGVKTDCFSSDNASGSTSQAANIVEAIESGSRLLLFDEDTCATNFLVRDELIKKILDAKQEPIKPLYSTVRSLWKKQHVSMIFVVGGLGYFLQKADTCLLMDNYRCADISAKVRDRLGAIEEDQAIPDFAGSRRLAADNFDPAYINQRLDKRMPKRIKALRNAPRQLEYGMDLVNLDAVAQIAEAPQLLAIGYCLYTLRTKLKQSGDEPETIRFWIDWLEGEISKHGLAVLEPDYPGTLSMPRKYELAAAINRIRSLRIARNDGQNHEASRKAFKRDNEKQAPSPSCRSAD</sequence>
<dbReference type="InterPro" id="IPR019195">
    <property type="entry name" value="ABC_ATPase_put"/>
</dbReference>
<feature type="domain" description="MRB1590-like C-terminal" evidence="4">
    <location>
        <begin position="483"/>
        <end position="577"/>
    </location>
</feature>
<evidence type="ECO:0000259" key="4">
    <source>
        <dbReference type="Pfam" id="PF21117"/>
    </source>
</evidence>
<dbReference type="PANTHER" id="PTHR38149:SF1">
    <property type="entry name" value="ATPASE"/>
    <property type="match status" value="1"/>
</dbReference>
<dbReference type="RefSeq" id="WP_104423081.1">
    <property type="nucleotide sequence ID" value="NZ_PTIY01000004.1"/>
</dbReference>
<dbReference type="AlphaFoldDB" id="A0A2S6H4B6"/>
<comment type="caution">
    <text evidence="5">The sequence shown here is derived from an EMBL/GenBank/DDBJ whole genome shotgun (WGS) entry which is preliminary data.</text>
</comment>
<feature type="region of interest" description="Disordered" evidence="1">
    <location>
        <begin position="580"/>
        <end position="609"/>
    </location>
</feature>
<dbReference type="InterPro" id="IPR049069">
    <property type="entry name" value="MRB1590-like_C"/>
</dbReference>
<feature type="domain" description="ATPase of the ABC class N-terminal" evidence="3">
    <location>
        <begin position="1"/>
        <end position="165"/>
    </location>
</feature>
<evidence type="ECO:0000313" key="5">
    <source>
        <dbReference type="EMBL" id="PPK72281.1"/>
    </source>
</evidence>
<reference evidence="5 6" key="1">
    <citation type="submission" date="2018-02" db="EMBL/GenBank/DDBJ databases">
        <title>Subsurface microbial communities from deep shales in Ohio and West Virginia, USA.</title>
        <authorList>
            <person name="Wrighton K."/>
        </authorList>
    </citation>
    <scope>NUCLEOTIDE SEQUENCE [LARGE SCALE GENOMIC DNA]</scope>
    <source>
        <strain evidence="5 6">OWC-G53F</strain>
    </source>
</reference>
<dbReference type="Gene3D" id="3.40.50.300">
    <property type="entry name" value="P-loop containing nucleotide triphosphate hydrolases"/>
    <property type="match status" value="1"/>
</dbReference>
<dbReference type="Pfam" id="PF09818">
    <property type="entry name" value="ABC_ATPase"/>
    <property type="match status" value="1"/>
</dbReference>
<feature type="domain" description="ATPase of the ABC class C-terminal" evidence="2">
    <location>
        <begin position="175"/>
        <end position="433"/>
    </location>
</feature>
<dbReference type="OrthoDB" id="9809999at2"/>
<feature type="compositionally biased region" description="Polar residues" evidence="1">
    <location>
        <begin position="599"/>
        <end position="609"/>
    </location>
</feature>
<dbReference type="EMBL" id="PTIY01000004">
    <property type="protein sequence ID" value="PPK72281.1"/>
    <property type="molecule type" value="Genomic_DNA"/>
</dbReference>
<protein>
    <submittedName>
        <fullName evidence="5">Putative ABC-class ATPase</fullName>
    </submittedName>
</protein>
<proteinExistence type="predicted"/>
<gene>
    <name evidence="5" type="ORF">B0F88_10473</name>
</gene>
<dbReference type="InterPro" id="IPR046834">
    <property type="entry name" value="ABC_ATPase_C"/>
</dbReference>
<dbReference type="InterPro" id="IPR027417">
    <property type="entry name" value="P-loop_NTPase"/>
</dbReference>
<organism evidence="5 6">
    <name type="scientific">Methylobacter tundripaludum</name>
    <dbReference type="NCBI Taxonomy" id="173365"/>
    <lineage>
        <taxon>Bacteria</taxon>
        <taxon>Pseudomonadati</taxon>
        <taxon>Pseudomonadota</taxon>
        <taxon>Gammaproteobacteria</taxon>
        <taxon>Methylococcales</taxon>
        <taxon>Methylococcaceae</taxon>
        <taxon>Methylobacter</taxon>
    </lineage>
</organism>
<feature type="compositionally biased region" description="Basic and acidic residues" evidence="1">
    <location>
        <begin position="580"/>
        <end position="598"/>
    </location>
</feature>
<evidence type="ECO:0000313" key="6">
    <source>
        <dbReference type="Proteomes" id="UP000238071"/>
    </source>
</evidence>
<accession>A0A2S6H4B6</accession>
<dbReference type="InterPro" id="IPR046833">
    <property type="entry name" value="ABC_N"/>
</dbReference>
<dbReference type="SUPFAM" id="SSF52540">
    <property type="entry name" value="P-loop containing nucleoside triphosphate hydrolases"/>
    <property type="match status" value="1"/>
</dbReference>
<evidence type="ECO:0000259" key="2">
    <source>
        <dbReference type="Pfam" id="PF09818"/>
    </source>
</evidence>
<keyword evidence="6" id="KW-1185">Reference proteome</keyword>
<dbReference type="PANTHER" id="PTHR38149">
    <property type="entry name" value="ATPASE"/>
    <property type="match status" value="1"/>
</dbReference>
<dbReference type="Pfam" id="PF20446">
    <property type="entry name" value="ABC_N"/>
    <property type="match status" value="1"/>
</dbReference>
<dbReference type="Pfam" id="PF21117">
    <property type="entry name" value="MRB1590_C"/>
    <property type="match status" value="1"/>
</dbReference>
<dbReference type="Proteomes" id="UP000238071">
    <property type="component" value="Unassembled WGS sequence"/>
</dbReference>
<name>A0A2S6H4B6_9GAMM</name>
<evidence type="ECO:0000256" key="1">
    <source>
        <dbReference type="SAM" id="MobiDB-lite"/>
    </source>
</evidence>
<evidence type="ECO:0000259" key="3">
    <source>
        <dbReference type="Pfam" id="PF20446"/>
    </source>
</evidence>